<feature type="transmembrane region" description="Helical" evidence="3">
    <location>
        <begin position="144"/>
        <end position="162"/>
    </location>
</feature>
<dbReference type="PROSITE" id="PS50887">
    <property type="entry name" value="GGDEF"/>
    <property type="match status" value="1"/>
</dbReference>
<dbReference type="OrthoDB" id="9812260at2"/>
<dbReference type="SMART" id="SM00267">
    <property type="entry name" value="GGDEF"/>
    <property type="match status" value="1"/>
</dbReference>
<organism evidence="5 6">
    <name type="scientific">Brucella thiophenivorans</name>
    <dbReference type="NCBI Taxonomy" id="571255"/>
    <lineage>
        <taxon>Bacteria</taxon>
        <taxon>Pseudomonadati</taxon>
        <taxon>Pseudomonadota</taxon>
        <taxon>Alphaproteobacteria</taxon>
        <taxon>Hyphomicrobiales</taxon>
        <taxon>Brucellaceae</taxon>
        <taxon>Brucella/Ochrobactrum group</taxon>
        <taxon>Brucella</taxon>
    </lineage>
</organism>
<dbReference type="Proteomes" id="UP000215590">
    <property type="component" value="Unassembled WGS sequence"/>
</dbReference>
<keyword evidence="3" id="KW-0812">Transmembrane</keyword>
<evidence type="ECO:0000313" key="6">
    <source>
        <dbReference type="Proteomes" id="UP000215590"/>
    </source>
</evidence>
<dbReference type="GO" id="GO:0052621">
    <property type="term" value="F:diguanylate cyclase activity"/>
    <property type="evidence" value="ECO:0007669"/>
    <property type="project" value="UniProtKB-EC"/>
</dbReference>
<dbReference type="InterPro" id="IPR043128">
    <property type="entry name" value="Rev_trsase/Diguanyl_cyclase"/>
</dbReference>
<feature type="transmembrane region" description="Helical" evidence="3">
    <location>
        <begin position="6"/>
        <end position="22"/>
    </location>
</feature>
<feature type="transmembrane region" description="Helical" evidence="3">
    <location>
        <begin position="84"/>
        <end position="104"/>
    </location>
</feature>
<dbReference type="NCBIfam" id="TIGR00254">
    <property type="entry name" value="GGDEF"/>
    <property type="match status" value="1"/>
</dbReference>
<dbReference type="CDD" id="cd01949">
    <property type="entry name" value="GGDEF"/>
    <property type="match status" value="1"/>
</dbReference>
<dbReference type="Gene3D" id="3.30.70.270">
    <property type="match status" value="1"/>
</dbReference>
<evidence type="ECO:0000256" key="3">
    <source>
        <dbReference type="SAM" id="Phobius"/>
    </source>
</evidence>
<evidence type="ECO:0000256" key="1">
    <source>
        <dbReference type="ARBA" id="ARBA00012528"/>
    </source>
</evidence>
<accession>A0A256FKD4</accession>
<dbReference type="PANTHER" id="PTHR45138">
    <property type="entry name" value="REGULATORY COMPONENTS OF SENSORY TRANSDUCTION SYSTEM"/>
    <property type="match status" value="1"/>
</dbReference>
<evidence type="ECO:0000256" key="2">
    <source>
        <dbReference type="ARBA" id="ARBA00034247"/>
    </source>
</evidence>
<dbReference type="Pfam" id="PF00990">
    <property type="entry name" value="GGDEF"/>
    <property type="match status" value="1"/>
</dbReference>
<gene>
    <name evidence="5" type="ORF">CEV31_2993</name>
</gene>
<feature type="transmembrane region" description="Helical" evidence="3">
    <location>
        <begin position="29"/>
        <end position="51"/>
    </location>
</feature>
<keyword evidence="3" id="KW-0472">Membrane</keyword>
<reference evidence="5 6" key="1">
    <citation type="submission" date="2017-07" db="EMBL/GenBank/DDBJ databases">
        <title>Phylogenetic study on the rhizospheric bacterium Ochrobactrum sp. A44.</title>
        <authorList>
            <person name="Krzyzanowska D.M."/>
            <person name="Ossowicki A."/>
            <person name="Rajewska M."/>
            <person name="Maciag T."/>
            <person name="Kaczynski Z."/>
            <person name="Czerwicka M."/>
            <person name="Jafra S."/>
        </authorList>
    </citation>
    <scope>NUCLEOTIDE SEQUENCE [LARGE SCALE GENOMIC DNA]</scope>
    <source>
        <strain evidence="5 6">DSM 7216</strain>
    </source>
</reference>
<dbReference type="EC" id="2.7.7.65" evidence="1"/>
<feature type="domain" description="GGDEF" evidence="4">
    <location>
        <begin position="244"/>
        <end position="375"/>
    </location>
</feature>
<dbReference type="SUPFAM" id="SSF55073">
    <property type="entry name" value="Nucleotide cyclase"/>
    <property type="match status" value="1"/>
</dbReference>
<feature type="transmembrane region" description="Helical" evidence="3">
    <location>
        <begin position="110"/>
        <end position="132"/>
    </location>
</feature>
<dbReference type="InterPro" id="IPR050469">
    <property type="entry name" value="Diguanylate_Cyclase"/>
</dbReference>
<dbReference type="PANTHER" id="PTHR45138:SF9">
    <property type="entry name" value="DIGUANYLATE CYCLASE DGCM-RELATED"/>
    <property type="match status" value="1"/>
</dbReference>
<sequence length="389" mass="42866">MKFVPPLLIMLFATTMSGVWMLDTKRRYMLFFGLSFATFTCGLLVQILQVFPHLDVAALVVTAFYLAACLLFCEAVMLRLGEQFPPFAGGFICAVTLAVIGYMAQAGMHYSHMATAANFGLGSMLTILCFKAKELGRGDWIERIFHNVLIVFAAHFFLRSVFTIRMLDGVVSPELLVESRYWVFATIGLSFAGVLLGLLILVVATADVINELQDERDADPLTGILNRRGLERYANKRLTAAECGNHAVIIADIDHFKTINDELGHAAGDQLLVEFSNLLRTIGDNGSIVGRIGGEEFLLLIKGTPEQCEMFGNRLCNKVARHSFTVLPEGRRATSSFGVAMLRRGETLWEAAERADSALMRVKKRGRNRVGVEGSEFPSAAHLGYLLTA</sequence>
<protein>
    <recommendedName>
        <fullName evidence="1">diguanylate cyclase</fullName>
        <ecNumber evidence="1">2.7.7.65</ecNumber>
    </recommendedName>
</protein>
<dbReference type="AlphaFoldDB" id="A0A256FKD4"/>
<dbReference type="InterPro" id="IPR000160">
    <property type="entry name" value="GGDEF_dom"/>
</dbReference>
<proteinExistence type="predicted"/>
<keyword evidence="6" id="KW-1185">Reference proteome</keyword>
<dbReference type="RefSeq" id="WP_094507964.1">
    <property type="nucleotide sequence ID" value="NZ_JBHEEK010000003.1"/>
</dbReference>
<dbReference type="EMBL" id="NNRJ01000051">
    <property type="protein sequence ID" value="OYR15230.1"/>
    <property type="molecule type" value="Genomic_DNA"/>
</dbReference>
<feature type="transmembrane region" description="Helical" evidence="3">
    <location>
        <begin position="57"/>
        <end position="77"/>
    </location>
</feature>
<dbReference type="InterPro" id="IPR029787">
    <property type="entry name" value="Nucleotide_cyclase"/>
</dbReference>
<name>A0A256FKD4_9HYPH</name>
<evidence type="ECO:0000313" key="5">
    <source>
        <dbReference type="EMBL" id="OYR15230.1"/>
    </source>
</evidence>
<comment type="catalytic activity">
    <reaction evidence="2">
        <text>2 GTP = 3',3'-c-di-GMP + 2 diphosphate</text>
        <dbReference type="Rhea" id="RHEA:24898"/>
        <dbReference type="ChEBI" id="CHEBI:33019"/>
        <dbReference type="ChEBI" id="CHEBI:37565"/>
        <dbReference type="ChEBI" id="CHEBI:58805"/>
        <dbReference type="EC" id="2.7.7.65"/>
    </reaction>
</comment>
<feature type="transmembrane region" description="Helical" evidence="3">
    <location>
        <begin position="182"/>
        <end position="206"/>
    </location>
</feature>
<comment type="caution">
    <text evidence="5">The sequence shown here is derived from an EMBL/GenBank/DDBJ whole genome shotgun (WGS) entry which is preliminary data.</text>
</comment>
<evidence type="ECO:0000259" key="4">
    <source>
        <dbReference type="PROSITE" id="PS50887"/>
    </source>
</evidence>
<keyword evidence="3" id="KW-1133">Transmembrane helix</keyword>